<sequence>MKKKILEYIAWFLILMLFVSTIRNIGRVRRVRSEIRKEQEKVERVRKENGDLERRVAETQGAEFIEAEVRNKLGLVKEGETVVILPDEETLKKLAPRAYTETETLPDPNWRKWLKLFF</sequence>
<dbReference type="Pfam" id="PF04977">
    <property type="entry name" value="DivIC"/>
    <property type="match status" value="1"/>
</dbReference>
<name>A0A0G1MQG8_9BACT</name>
<gene>
    <name evidence="3" type="ORF">UX13_C0012G0018</name>
</gene>
<evidence type="ECO:0000256" key="2">
    <source>
        <dbReference type="SAM" id="Phobius"/>
    </source>
</evidence>
<reference evidence="3 4" key="1">
    <citation type="journal article" date="2015" name="Nature">
        <title>rRNA introns, odd ribosomes, and small enigmatic genomes across a large radiation of phyla.</title>
        <authorList>
            <person name="Brown C.T."/>
            <person name="Hug L.A."/>
            <person name="Thomas B.C."/>
            <person name="Sharon I."/>
            <person name="Castelle C.J."/>
            <person name="Singh A."/>
            <person name="Wilkins M.J."/>
            <person name="Williams K.H."/>
            <person name="Banfield J.F."/>
        </authorList>
    </citation>
    <scope>NUCLEOTIDE SEQUENCE [LARGE SCALE GENOMIC DNA]</scope>
</reference>
<feature type="transmembrane region" description="Helical" evidence="2">
    <location>
        <begin position="6"/>
        <end position="26"/>
    </location>
</feature>
<organism evidence="3 4">
    <name type="scientific">Candidatus Woesebacteria bacterium GW2011_GWB1_45_5</name>
    <dbReference type="NCBI Taxonomy" id="1618581"/>
    <lineage>
        <taxon>Bacteria</taxon>
        <taxon>Candidatus Woeseibacteriota</taxon>
    </lineage>
</organism>
<keyword evidence="2" id="KW-0472">Membrane</keyword>
<comment type="caution">
    <text evidence="3">The sequence shown here is derived from an EMBL/GenBank/DDBJ whole genome shotgun (WGS) entry which is preliminary data.</text>
</comment>
<proteinExistence type="predicted"/>
<protein>
    <submittedName>
        <fullName evidence="3">Septum formation initiator</fullName>
    </submittedName>
</protein>
<keyword evidence="2" id="KW-1133">Transmembrane helix</keyword>
<dbReference type="EMBL" id="LCLA01000012">
    <property type="protein sequence ID" value="KKU10434.1"/>
    <property type="molecule type" value="Genomic_DNA"/>
</dbReference>
<keyword evidence="2" id="KW-0812">Transmembrane</keyword>
<dbReference type="AlphaFoldDB" id="A0A0G1MQG8"/>
<keyword evidence="1" id="KW-0175">Coiled coil</keyword>
<dbReference type="InterPro" id="IPR007060">
    <property type="entry name" value="FtsL/DivIC"/>
</dbReference>
<feature type="coiled-coil region" evidence="1">
    <location>
        <begin position="28"/>
        <end position="62"/>
    </location>
</feature>
<evidence type="ECO:0000256" key="1">
    <source>
        <dbReference type="SAM" id="Coils"/>
    </source>
</evidence>
<dbReference type="Proteomes" id="UP000034329">
    <property type="component" value="Unassembled WGS sequence"/>
</dbReference>
<accession>A0A0G1MQG8</accession>
<evidence type="ECO:0000313" key="4">
    <source>
        <dbReference type="Proteomes" id="UP000034329"/>
    </source>
</evidence>
<evidence type="ECO:0000313" key="3">
    <source>
        <dbReference type="EMBL" id="KKU10434.1"/>
    </source>
</evidence>